<dbReference type="Proteomes" id="UP000887579">
    <property type="component" value="Unplaced"/>
</dbReference>
<protein>
    <submittedName>
        <fullName evidence="2">Uncharacterized protein</fullName>
    </submittedName>
</protein>
<evidence type="ECO:0000313" key="2">
    <source>
        <dbReference type="WBParaSite" id="ES5_v2.g22408.t1"/>
    </source>
</evidence>
<proteinExistence type="predicted"/>
<reference evidence="2" key="1">
    <citation type="submission" date="2022-11" db="UniProtKB">
        <authorList>
            <consortium name="WormBaseParasite"/>
        </authorList>
    </citation>
    <scope>IDENTIFICATION</scope>
</reference>
<accession>A0AC34FYH5</accession>
<evidence type="ECO:0000313" key="1">
    <source>
        <dbReference type="Proteomes" id="UP000887579"/>
    </source>
</evidence>
<name>A0AC34FYH5_9BILA</name>
<dbReference type="WBParaSite" id="ES5_v2.g22408.t1">
    <property type="protein sequence ID" value="ES5_v2.g22408.t1"/>
    <property type="gene ID" value="ES5_v2.g22408"/>
</dbReference>
<sequence>MAKNYAIVGLICHGILIVMSLVLMALLATTVGLGTWVNNCVKEATANPYKYSHENTQCNVNLLLGGSGSN</sequence>
<organism evidence="1 2">
    <name type="scientific">Panagrolaimus sp. ES5</name>
    <dbReference type="NCBI Taxonomy" id="591445"/>
    <lineage>
        <taxon>Eukaryota</taxon>
        <taxon>Metazoa</taxon>
        <taxon>Ecdysozoa</taxon>
        <taxon>Nematoda</taxon>
        <taxon>Chromadorea</taxon>
        <taxon>Rhabditida</taxon>
        <taxon>Tylenchina</taxon>
        <taxon>Panagrolaimomorpha</taxon>
        <taxon>Panagrolaimoidea</taxon>
        <taxon>Panagrolaimidae</taxon>
        <taxon>Panagrolaimus</taxon>
    </lineage>
</organism>